<dbReference type="PANTHER" id="PTHR24416:SF621">
    <property type="entry name" value="TYROSINE KINASE RECEPTOR CAD96CA"/>
    <property type="match status" value="1"/>
</dbReference>
<dbReference type="SUPFAM" id="SSF56112">
    <property type="entry name" value="Protein kinase-like (PK-like)"/>
    <property type="match status" value="1"/>
</dbReference>
<dbReference type="PROSITE" id="PS50011">
    <property type="entry name" value="PROTEIN_KINASE_DOM"/>
    <property type="match status" value="1"/>
</dbReference>
<accession>A0ABN8S9W5</accession>
<keyword evidence="3" id="KW-1185">Reference proteome</keyword>
<organism evidence="2 3">
    <name type="scientific">Porites lobata</name>
    <dbReference type="NCBI Taxonomy" id="104759"/>
    <lineage>
        <taxon>Eukaryota</taxon>
        <taxon>Metazoa</taxon>
        <taxon>Cnidaria</taxon>
        <taxon>Anthozoa</taxon>
        <taxon>Hexacorallia</taxon>
        <taxon>Scleractinia</taxon>
        <taxon>Fungiina</taxon>
        <taxon>Poritidae</taxon>
        <taxon>Porites</taxon>
    </lineage>
</organism>
<evidence type="ECO:0000313" key="3">
    <source>
        <dbReference type="Proteomes" id="UP001159405"/>
    </source>
</evidence>
<feature type="non-terminal residue" evidence="2">
    <location>
        <position position="1"/>
    </location>
</feature>
<evidence type="ECO:0000259" key="1">
    <source>
        <dbReference type="PROSITE" id="PS50011"/>
    </source>
</evidence>
<evidence type="ECO:0000313" key="2">
    <source>
        <dbReference type="EMBL" id="CAH3187754.1"/>
    </source>
</evidence>
<dbReference type="InterPro" id="IPR008266">
    <property type="entry name" value="Tyr_kinase_AS"/>
</dbReference>
<proteinExistence type="predicted"/>
<dbReference type="EMBL" id="CALNXK010000566">
    <property type="protein sequence ID" value="CAH3187754.1"/>
    <property type="molecule type" value="Genomic_DNA"/>
</dbReference>
<dbReference type="InterPro" id="IPR011009">
    <property type="entry name" value="Kinase-like_dom_sf"/>
</dbReference>
<reference evidence="2 3" key="1">
    <citation type="submission" date="2022-05" db="EMBL/GenBank/DDBJ databases">
        <authorList>
            <consortium name="Genoscope - CEA"/>
            <person name="William W."/>
        </authorList>
    </citation>
    <scope>NUCLEOTIDE SEQUENCE [LARGE SCALE GENOMIC DNA]</scope>
</reference>
<dbReference type="Proteomes" id="UP001159405">
    <property type="component" value="Unassembled WGS sequence"/>
</dbReference>
<dbReference type="InterPro" id="IPR001245">
    <property type="entry name" value="Ser-Thr/Tyr_kinase_cat_dom"/>
</dbReference>
<dbReference type="Gene3D" id="1.10.510.10">
    <property type="entry name" value="Transferase(Phosphotransferase) domain 1"/>
    <property type="match status" value="1"/>
</dbReference>
<dbReference type="InterPro" id="IPR050122">
    <property type="entry name" value="RTK"/>
</dbReference>
<comment type="caution">
    <text evidence="2">The sequence shown here is derived from an EMBL/GenBank/DDBJ whole genome shotgun (WGS) entry which is preliminary data.</text>
</comment>
<gene>
    <name evidence="2" type="ORF">PLOB_00038201</name>
</gene>
<feature type="domain" description="Protein kinase" evidence="1">
    <location>
        <begin position="1"/>
        <end position="65"/>
    </location>
</feature>
<dbReference type="PROSITE" id="PS00109">
    <property type="entry name" value="PROTEIN_KINASE_TYR"/>
    <property type="match status" value="1"/>
</dbReference>
<dbReference type="InterPro" id="IPR000719">
    <property type="entry name" value="Prot_kinase_dom"/>
</dbReference>
<dbReference type="Pfam" id="PF07714">
    <property type="entry name" value="PK_Tyr_Ser-Thr"/>
    <property type="match status" value="1"/>
</dbReference>
<sequence>IIHRDLAARNVLVGERETCKLTDFGMARNVQQENIYERKTRGRLPVKWTAYEALIFNTYTTNSDV</sequence>
<dbReference type="PANTHER" id="PTHR24416">
    <property type="entry name" value="TYROSINE-PROTEIN KINASE RECEPTOR"/>
    <property type="match status" value="1"/>
</dbReference>
<name>A0ABN8S9W5_9CNID</name>
<protein>
    <recommendedName>
        <fullName evidence="1">Protein kinase domain-containing protein</fullName>
    </recommendedName>
</protein>